<dbReference type="Proteomes" id="UP000234190">
    <property type="component" value="Unassembled WGS sequence"/>
</dbReference>
<sequence>MDTLLSDSVERLFAQISTPAAIRAIENGSSPEAMWSEIDKSGFLDALVPESLDGAGLALAQVFPMFLSAGRHAVPLPFAQTMLARAWLASAGVAPPSGPISITGMGVRSDKGAIDIDALPFGLVSAWVLADLGGQVALLPQADASSVSTHGRGGLSASLRWETWPSTGIKMPASISGNARLDEMAAASYAALMAGAADRVLAMTLDYANQRSQFGKHIGKFQAIQNQISIMAERTWAARMAAQLACQSTDWIPRPSLAALGKARSSEAAGLIADIAHAVHGAIGVTDDYDLQLYTRRLRVWRLCAGAESYWTGRIGAQLMGQPQTSALAFICGQLSMETEPREG</sequence>
<protein>
    <submittedName>
        <fullName evidence="7">Acyl-CoA dehydrogenase</fullName>
    </submittedName>
</protein>
<comment type="caution">
    <text evidence="7">The sequence shown here is derived from an EMBL/GenBank/DDBJ whole genome shotgun (WGS) entry which is preliminary data.</text>
</comment>
<keyword evidence="8" id="KW-1185">Reference proteome</keyword>
<dbReference type="RefSeq" id="WP_102072304.1">
    <property type="nucleotide sequence ID" value="NZ_PDNW01000001.1"/>
</dbReference>
<dbReference type="PANTHER" id="PTHR43884:SF20">
    <property type="entry name" value="ACYL-COA DEHYDROGENASE FADE28"/>
    <property type="match status" value="1"/>
</dbReference>
<dbReference type="AlphaFoldDB" id="A0A2N4U9Y6"/>
<dbReference type="SUPFAM" id="SSF56645">
    <property type="entry name" value="Acyl-CoA dehydrogenase NM domain-like"/>
    <property type="match status" value="1"/>
</dbReference>
<organism evidence="7 8">
    <name type="scientific">Pollutimonas subterranea</name>
    <dbReference type="NCBI Taxonomy" id="2045210"/>
    <lineage>
        <taxon>Bacteria</taxon>
        <taxon>Pseudomonadati</taxon>
        <taxon>Pseudomonadota</taxon>
        <taxon>Betaproteobacteria</taxon>
        <taxon>Burkholderiales</taxon>
        <taxon>Alcaligenaceae</taxon>
        <taxon>Pollutimonas</taxon>
    </lineage>
</organism>
<dbReference type="EMBL" id="PDNW01000001">
    <property type="protein sequence ID" value="PLC51817.1"/>
    <property type="molecule type" value="Genomic_DNA"/>
</dbReference>
<comment type="similarity">
    <text evidence="2">Belongs to the acyl-CoA dehydrogenase family.</text>
</comment>
<dbReference type="GO" id="GO:0003995">
    <property type="term" value="F:acyl-CoA dehydrogenase activity"/>
    <property type="evidence" value="ECO:0007669"/>
    <property type="project" value="TreeGrafter"/>
</dbReference>
<accession>A0A2N4U9Y6</accession>
<keyword evidence="4" id="KW-0274">FAD</keyword>
<evidence type="ECO:0000256" key="1">
    <source>
        <dbReference type="ARBA" id="ARBA00001974"/>
    </source>
</evidence>
<dbReference type="GO" id="GO:0050660">
    <property type="term" value="F:flavin adenine dinucleotide binding"/>
    <property type="evidence" value="ECO:0007669"/>
    <property type="project" value="InterPro"/>
</dbReference>
<dbReference type="SUPFAM" id="SSF47203">
    <property type="entry name" value="Acyl-CoA dehydrogenase C-terminal domain-like"/>
    <property type="match status" value="1"/>
</dbReference>
<comment type="cofactor">
    <cofactor evidence="1">
        <name>FAD</name>
        <dbReference type="ChEBI" id="CHEBI:57692"/>
    </cofactor>
</comment>
<dbReference type="Gene3D" id="1.10.540.10">
    <property type="entry name" value="Acyl-CoA dehydrogenase/oxidase, N-terminal domain"/>
    <property type="match status" value="1"/>
</dbReference>
<keyword evidence="3" id="KW-0285">Flavoprotein</keyword>
<gene>
    <name evidence="7" type="ORF">CR159_02005</name>
</gene>
<evidence type="ECO:0000259" key="6">
    <source>
        <dbReference type="Pfam" id="PF00441"/>
    </source>
</evidence>
<feature type="domain" description="Acyl-CoA dehydrogenase/oxidase C-terminal" evidence="6">
    <location>
        <begin position="187"/>
        <end position="319"/>
    </location>
</feature>
<evidence type="ECO:0000313" key="8">
    <source>
        <dbReference type="Proteomes" id="UP000234190"/>
    </source>
</evidence>
<reference evidence="7 8" key="1">
    <citation type="submission" date="2017-10" db="EMBL/GenBank/DDBJ databases">
        <title>Two draft genome sequences of Pusillimonas sp. strains isolated from a nitrate- and radionuclide-contaminated groundwater in Russia.</title>
        <authorList>
            <person name="Grouzdev D.S."/>
            <person name="Tourova T.P."/>
            <person name="Goeva M.A."/>
            <person name="Babich T.L."/>
            <person name="Sokolova D.S."/>
            <person name="Abdullin R."/>
            <person name="Poltaraus A.B."/>
            <person name="Toshchakov S.V."/>
            <person name="Nazina T.N."/>
        </authorList>
    </citation>
    <scope>NUCLEOTIDE SEQUENCE [LARGE SCALE GENOMIC DNA]</scope>
    <source>
        <strain evidence="7 8">JR1/69-3-13</strain>
    </source>
</reference>
<evidence type="ECO:0000256" key="3">
    <source>
        <dbReference type="ARBA" id="ARBA00022630"/>
    </source>
</evidence>
<evidence type="ECO:0000256" key="5">
    <source>
        <dbReference type="ARBA" id="ARBA00023002"/>
    </source>
</evidence>
<dbReference type="OrthoDB" id="2450120at2"/>
<dbReference type="Gene3D" id="1.20.140.10">
    <property type="entry name" value="Butyryl-CoA Dehydrogenase, subunit A, domain 3"/>
    <property type="match status" value="1"/>
</dbReference>
<dbReference type="InterPro" id="IPR037069">
    <property type="entry name" value="AcylCoA_DH/ox_N_sf"/>
</dbReference>
<evidence type="ECO:0000256" key="2">
    <source>
        <dbReference type="ARBA" id="ARBA00009347"/>
    </source>
</evidence>
<dbReference type="Pfam" id="PF00441">
    <property type="entry name" value="Acyl-CoA_dh_1"/>
    <property type="match status" value="1"/>
</dbReference>
<proteinExistence type="inferred from homology"/>
<name>A0A2N4U9Y6_9BURK</name>
<dbReference type="PANTHER" id="PTHR43884">
    <property type="entry name" value="ACYL-COA DEHYDROGENASE"/>
    <property type="match status" value="1"/>
</dbReference>
<evidence type="ECO:0000313" key="7">
    <source>
        <dbReference type="EMBL" id="PLC51817.1"/>
    </source>
</evidence>
<dbReference type="InterPro" id="IPR009075">
    <property type="entry name" value="AcylCo_DH/oxidase_C"/>
</dbReference>
<evidence type="ECO:0000256" key="4">
    <source>
        <dbReference type="ARBA" id="ARBA00022827"/>
    </source>
</evidence>
<keyword evidence="5" id="KW-0560">Oxidoreductase</keyword>
<dbReference type="InterPro" id="IPR036250">
    <property type="entry name" value="AcylCo_DH-like_C"/>
</dbReference>
<dbReference type="InterPro" id="IPR009100">
    <property type="entry name" value="AcylCoA_DH/oxidase_NM_dom_sf"/>
</dbReference>